<accession>A0A640TXD9</accession>
<dbReference type="Proteomes" id="UP000429552">
    <property type="component" value="Unassembled WGS sequence"/>
</dbReference>
<dbReference type="Proteomes" id="UP001210609">
    <property type="component" value="Chromosome"/>
</dbReference>
<dbReference type="PANTHER" id="PTHR16305:SF35">
    <property type="entry name" value="TRANSCRIPTIONAL ACTIVATOR DOMAIN"/>
    <property type="match status" value="1"/>
</dbReference>
<feature type="domain" description="HTH luxR-type" evidence="3">
    <location>
        <begin position="862"/>
        <end position="927"/>
    </location>
</feature>
<dbReference type="GO" id="GO:0004016">
    <property type="term" value="F:adenylate cyclase activity"/>
    <property type="evidence" value="ECO:0007669"/>
    <property type="project" value="TreeGrafter"/>
</dbReference>
<dbReference type="InterPro" id="IPR041664">
    <property type="entry name" value="AAA_16"/>
</dbReference>
<dbReference type="GO" id="GO:0006355">
    <property type="term" value="P:regulation of DNA-templated transcription"/>
    <property type="evidence" value="ECO:0007669"/>
    <property type="project" value="InterPro"/>
</dbReference>
<name>A0A640TXD9_STRNI</name>
<dbReference type="PRINTS" id="PR00038">
    <property type="entry name" value="HTHLUXR"/>
</dbReference>
<keyword evidence="7" id="KW-1185">Reference proteome</keyword>
<dbReference type="Pfam" id="PF13191">
    <property type="entry name" value="AAA_16"/>
    <property type="match status" value="1"/>
</dbReference>
<dbReference type="GO" id="GO:0005737">
    <property type="term" value="C:cytoplasm"/>
    <property type="evidence" value="ECO:0007669"/>
    <property type="project" value="TreeGrafter"/>
</dbReference>
<dbReference type="EMBL" id="CP114202">
    <property type="protein sequence ID" value="WAU00987.1"/>
    <property type="molecule type" value="Genomic_DNA"/>
</dbReference>
<dbReference type="CDD" id="cd06170">
    <property type="entry name" value="LuxR_C_like"/>
    <property type="match status" value="1"/>
</dbReference>
<evidence type="ECO:0000313" key="7">
    <source>
        <dbReference type="Proteomes" id="UP001210609"/>
    </source>
</evidence>
<dbReference type="SUPFAM" id="SSF52540">
    <property type="entry name" value="P-loop containing nucleoside triphosphate hydrolases"/>
    <property type="match status" value="1"/>
</dbReference>
<dbReference type="Pfam" id="PF00196">
    <property type="entry name" value="GerE"/>
    <property type="match status" value="1"/>
</dbReference>
<evidence type="ECO:0000313" key="6">
    <source>
        <dbReference type="Proteomes" id="UP000429552"/>
    </source>
</evidence>
<gene>
    <name evidence="4" type="ORF">Sliba_73240</name>
    <name evidence="5" type="ORF">STRLI_007288</name>
</gene>
<keyword evidence="1" id="KW-0547">Nucleotide-binding</keyword>
<proteinExistence type="predicted"/>
<dbReference type="SUPFAM" id="SSF46894">
    <property type="entry name" value="C-terminal effector domain of the bipartite response regulators"/>
    <property type="match status" value="1"/>
</dbReference>
<dbReference type="InterPro" id="IPR027417">
    <property type="entry name" value="P-loop_NTPase"/>
</dbReference>
<evidence type="ECO:0000313" key="5">
    <source>
        <dbReference type="EMBL" id="WAU00987.1"/>
    </source>
</evidence>
<evidence type="ECO:0000256" key="2">
    <source>
        <dbReference type="ARBA" id="ARBA00022840"/>
    </source>
</evidence>
<dbReference type="Gene3D" id="1.10.10.10">
    <property type="entry name" value="Winged helix-like DNA-binding domain superfamily/Winged helix DNA-binding domain"/>
    <property type="match status" value="1"/>
</dbReference>
<dbReference type="GO" id="GO:0005524">
    <property type="term" value="F:ATP binding"/>
    <property type="evidence" value="ECO:0007669"/>
    <property type="project" value="UniProtKB-KW"/>
</dbReference>
<dbReference type="InterPro" id="IPR000792">
    <property type="entry name" value="Tscrpt_reg_LuxR_C"/>
</dbReference>
<dbReference type="RefSeq" id="WP_159491359.1">
    <property type="nucleotide sequence ID" value="NZ_BLIP01000003.1"/>
</dbReference>
<evidence type="ECO:0000259" key="3">
    <source>
        <dbReference type="PROSITE" id="PS50043"/>
    </source>
</evidence>
<reference evidence="4 6" key="1">
    <citation type="submission" date="2019-12" db="EMBL/GenBank/DDBJ databases">
        <title>Whole genome shotgun sequence of Streptomyces libani subsp. libani NBRC 13452.</title>
        <authorList>
            <person name="Ichikawa N."/>
            <person name="Kimura A."/>
            <person name="Kitahashi Y."/>
            <person name="Komaki H."/>
            <person name="Tamura T."/>
        </authorList>
    </citation>
    <scope>NUCLEOTIDE SEQUENCE [LARGE SCALE GENOMIC DNA]</scope>
    <source>
        <strain evidence="4 6">NBRC 13452</strain>
    </source>
</reference>
<dbReference type="EMBL" id="BLIP01000003">
    <property type="protein sequence ID" value="GFE26871.1"/>
    <property type="molecule type" value="Genomic_DNA"/>
</dbReference>
<dbReference type="AlphaFoldDB" id="A0A640TXD9"/>
<dbReference type="SMART" id="SM00421">
    <property type="entry name" value="HTH_LUXR"/>
    <property type="match status" value="1"/>
</dbReference>
<protein>
    <submittedName>
        <fullName evidence="5">AAA family ATPase</fullName>
    </submittedName>
</protein>
<evidence type="ECO:0000313" key="4">
    <source>
        <dbReference type="EMBL" id="GFE26871.1"/>
    </source>
</evidence>
<dbReference type="PANTHER" id="PTHR16305">
    <property type="entry name" value="TESTICULAR SOLUBLE ADENYLYL CYCLASE"/>
    <property type="match status" value="1"/>
</dbReference>
<dbReference type="InterPro" id="IPR016032">
    <property type="entry name" value="Sig_transdc_resp-reg_C-effctor"/>
</dbReference>
<dbReference type="GO" id="GO:0003677">
    <property type="term" value="F:DNA binding"/>
    <property type="evidence" value="ECO:0007669"/>
    <property type="project" value="InterPro"/>
</dbReference>
<reference evidence="5 7" key="2">
    <citation type="submission" date="2022-12" db="EMBL/GenBank/DDBJ databases">
        <authorList>
            <person name="Ruckert C."/>
            <person name="Busche T."/>
            <person name="Kalinowski J."/>
            <person name="Wittmann C."/>
        </authorList>
    </citation>
    <scope>NUCLEOTIDE SEQUENCE [LARGE SCALE GENOMIC DNA]</scope>
    <source>
        <strain evidence="5 7">DSM 40555</strain>
    </source>
</reference>
<sequence length="940" mass="100863">MLLDREVELDLAATALGSGRGALVLVTGPLGVGKSALLDGIGALRAARGALHLRVNAAPMERDFPLGAARQLLEPALRHASPEAMARWTAGSASHARSALDACRPAGAVPAQPVLDSLTALIENMARDQPVLLLVDELQWADPATLQWLRHLSGRLAGLPVLLVCAVREGDDLAGHPAVQGVIEHATHILRPGNLAWQDTHTLIHRYHGEAADGVFAAACHRATGGNPLILNCLLADAAHRDLQPVADNAEAAAALRPAALQHRLLLRLDAQAEQVRRIARAMAVLGDDMNPELLSKLAEVDSTGRDHALRKLTDLGLTTGEQHPRYVHALVQEAVAEGIPLEERTAMHALAAELLHRSGRPPEQVARHLMALTAPTYTWATEVLRAAARAAQGRGAPEVAARYLRRALMGSSPDAERAELLVDLATSERSFAPYTSVRHIAQAVLLCDGPVRRAQAVVRLAPSAFSSTLLPVHELLQEAADALGPEDRLHGPERELALRLEARIRQSTLPDPEKLAGSVARLVALGPEPKTGTVAERELLAPLIGAATFSNALPAHEVAQLAKRVLEREPALPAHVHTTMPLVVASLVAADAVEELSSWLDAVQQNAVGRQTRVEQALIGTEQALVSLARGRLTVAKKQALAAFELAGAKHEEVFTLSSMTLATCAILTGDHQLADRLLAIKYRAEEEPYVWSGLAMLKGQSAARKGDLDSALGYFLDAGRRLEQCGWHNPALLPWASAAAFLHLHLGEREQARELSALEVEWARAWGAPGPLGRALRVYSHMVEGPGSTDVLREAVDVLQLSANRFELCQALLDLGERLGPAEAHGRAALRRAYAEAVECDTPWLARRAEELLAEAPPDPESARGQLTPAERKVAELATSGMTNQKIANELNITCRAVEKHLTNCYRKMSIPGRVHLSAALRELDREPPNSPGAAAPY</sequence>
<dbReference type="InterPro" id="IPR036388">
    <property type="entry name" value="WH-like_DNA-bd_sf"/>
</dbReference>
<keyword evidence="2" id="KW-0067">ATP-binding</keyword>
<organism evidence="4 6">
    <name type="scientific">Streptomyces nigrescens</name>
    <dbReference type="NCBI Taxonomy" id="1920"/>
    <lineage>
        <taxon>Bacteria</taxon>
        <taxon>Bacillati</taxon>
        <taxon>Actinomycetota</taxon>
        <taxon>Actinomycetes</taxon>
        <taxon>Kitasatosporales</taxon>
        <taxon>Streptomycetaceae</taxon>
        <taxon>Streptomyces</taxon>
    </lineage>
</organism>
<evidence type="ECO:0000256" key="1">
    <source>
        <dbReference type="ARBA" id="ARBA00022741"/>
    </source>
</evidence>
<dbReference type="PROSITE" id="PS50043">
    <property type="entry name" value="HTH_LUXR_2"/>
    <property type="match status" value="1"/>
</dbReference>